<dbReference type="SUPFAM" id="SSF54862">
    <property type="entry name" value="4Fe-4S ferredoxins"/>
    <property type="match status" value="1"/>
</dbReference>
<keyword evidence="1" id="KW-0479">Metal-binding</keyword>
<dbReference type="InterPro" id="IPR009016">
    <property type="entry name" value="Fe_hydrogenase"/>
</dbReference>
<dbReference type="InterPro" id="IPR017896">
    <property type="entry name" value="4Fe4S_Fe-S-bd"/>
</dbReference>
<dbReference type="SUPFAM" id="SSF53920">
    <property type="entry name" value="Fe-only hydrogenase"/>
    <property type="match status" value="1"/>
</dbReference>
<evidence type="ECO:0000256" key="1">
    <source>
        <dbReference type="ARBA" id="ARBA00022723"/>
    </source>
</evidence>
<dbReference type="RefSeq" id="WP_022212080.1">
    <property type="nucleotide sequence ID" value="NZ_JACOOQ010000008.1"/>
</dbReference>
<dbReference type="NCBIfam" id="TIGR04105">
    <property type="entry name" value="FeFe_hydrog_B1"/>
    <property type="match status" value="1"/>
</dbReference>
<evidence type="ECO:0000313" key="5">
    <source>
        <dbReference type="EMBL" id="MBC5640000.1"/>
    </source>
</evidence>
<dbReference type="InterPro" id="IPR004108">
    <property type="entry name" value="Fe_hydrogenase_lsu_C"/>
</dbReference>
<dbReference type="EMBL" id="JACOOQ010000008">
    <property type="protein sequence ID" value="MBC5640000.1"/>
    <property type="molecule type" value="Genomic_DNA"/>
</dbReference>
<evidence type="ECO:0000256" key="2">
    <source>
        <dbReference type="ARBA" id="ARBA00023004"/>
    </source>
</evidence>
<evidence type="ECO:0000256" key="3">
    <source>
        <dbReference type="ARBA" id="ARBA00023014"/>
    </source>
</evidence>
<feature type="domain" description="4Fe-4S ferredoxin-type" evidence="4">
    <location>
        <begin position="180"/>
        <end position="209"/>
    </location>
</feature>
<dbReference type="Pfam" id="PF00037">
    <property type="entry name" value="Fer4"/>
    <property type="match status" value="1"/>
</dbReference>
<dbReference type="InterPro" id="IPR057431">
    <property type="entry name" value="LdpA_Fe-S-bd"/>
</dbReference>
<dbReference type="PROSITE" id="PS00198">
    <property type="entry name" value="4FE4S_FER_1"/>
    <property type="match status" value="1"/>
</dbReference>
<dbReference type="PROSITE" id="PS51379">
    <property type="entry name" value="4FE4S_FER_2"/>
    <property type="match status" value="2"/>
</dbReference>
<dbReference type="AlphaFoldDB" id="A0A8I0DNB9"/>
<dbReference type="Proteomes" id="UP000662088">
    <property type="component" value="Unassembled WGS sequence"/>
</dbReference>
<evidence type="ECO:0000259" key="4">
    <source>
        <dbReference type="PROSITE" id="PS51379"/>
    </source>
</evidence>
<comment type="caution">
    <text evidence="5">The sequence shown here is derived from an EMBL/GenBank/DDBJ whole genome shotgun (WGS) entry which is preliminary data.</text>
</comment>
<dbReference type="InterPro" id="IPR027631">
    <property type="entry name" value="Mono_FeFe_hydrog"/>
</dbReference>
<protein>
    <submittedName>
        <fullName evidence="5">4Fe-4S dicluster domain-containing protein</fullName>
    </submittedName>
</protein>
<feature type="domain" description="4Fe-4S ferredoxin-type" evidence="4">
    <location>
        <begin position="133"/>
        <end position="162"/>
    </location>
</feature>
<keyword evidence="6" id="KW-1185">Reference proteome</keyword>
<sequence>MFQFETQLKKLKHEVLTAVAKLAKEDSVTLNNIEKIPYEVIKGNKPTYRCCVYKERAIVLERAKLASGCLADGDKVEYKLVDIRPDEQIMYVIEAACDRCPINKYNVTDSCRNCIAHRCKEACNFGAISIVNGKAYINQELCRECGMCKKACSYDAISEVMRPCKRSCPTGALDINPEDRRAMIKEEKCVNCGACMTACPFGAISDKSLIVPVAKRLGRGRRMYAIVAPAITGQFGAAMNYGKIRNSIKKLGFVDMIEAALGADAVTVHESNEFIERMENGDKYMTNSCCPGFLSFIEKTVSTEVGKISGTVSPMVATAKYVKAQDPEAKIVFIGPCTAKKAEAIRNGVEGAVDYVLTFEELLALYAAFVVNPYECEEDDVTDGSVFGRNFGMSGGLTAAIENYVKDSGATIDFKPVKVSGLECKKTMTMAKAGRLSGNFIEGMMCEGGCINGAGTIVTPAKAKAAFVKINNGSPIKAVIKNEKLEKFKDINLERKVIVNK</sequence>
<reference evidence="5" key="1">
    <citation type="submission" date="2020-08" db="EMBL/GenBank/DDBJ databases">
        <title>Genome public.</title>
        <authorList>
            <person name="Liu C."/>
            <person name="Sun Q."/>
        </authorList>
    </citation>
    <scope>NUCLEOTIDE SEQUENCE</scope>
    <source>
        <strain evidence="5">NSJ-42</strain>
    </source>
</reference>
<evidence type="ECO:0000313" key="6">
    <source>
        <dbReference type="Proteomes" id="UP000662088"/>
    </source>
</evidence>
<dbReference type="PANTHER" id="PTHR11615">
    <property type="entry name" value="NITRATE, FORMATE, IRON DEHYDROGENASE"/>
    <property type="match status" value="1"/>
</dbReference>
<accession>A0A8I0DNB9</accession>
<keyword evidence="3" id="KW-0411">Iron-sulfur</keyword>
<dbReference type="Gene3D" id="3.40.950.10">
    <property type="entry name" value="Fe-only Hydrogenase (Larger Subunit), Chain L, domain 3"/>
    <property type="match status" value="1"/>
</dbReference>
<organism evidence="5 6">
    <name type="scientific">Clostridium lentum</name>
    <dbReference type="NCBI Taxonomy" id="2763037"/>
    <lineage>
        <taxon>Bacteria</taxon>
        <taxon>Bacillati</taxon>
        <taxon>Bacillota</taxon>
        <taxon>Clostridia</taxon>
        <taxon>Eubacteriales</taxon>
        <taxon>Clostridiaceae</taxon>
        <taxon>Clostridium</taxon>
    </lineage>
</organism>
<dbReference type="GO" id="GO:0046872">
    <property type="term" value="F:metal ion binding"/>
    <property type="evidence" value="ECO:0007669"/>
    <property type="project" value="UniProtKB-KW"/>
</dbReference>
<proteinExistence type="predicted"/>
<dbReference type="GO" id="GO:0051536">
    <property type="term" value="F:iron-sulfur cluster binding"/>
    <property type="evidence" value="ECO:0007669"/>
    <property type="project" value="UniProtKB-KW"/>
</dbReference>
<dbReference type="Gene3D" id="3.30.70.20">
    <property type="match status" value="2"/>
</dbReference>
<dbReference type="InterPro" id="IPR050340">
    <property type="entry name" value="Cytosolic_Fe-S_CAF"/>
</dbReference>
<keyword evidence="2" id="KW-0408">Iron</keyword>
<dbReference type="Pfam" id="PF25160">
    <property type="entry name" value="LdpA_Fe-S-bd"/>
    <property type="match status" value="1"/>
</dbReference>
<dbReference type="Pfam" id="PF02906">
    <property type="entry name" value="Fe_hyd_lg_C"/>
    <property type="match status" value="1"/>
</dbReference>
<dbReference type="InterPro" id="IPR017900">
    <property type="entry name" value="4Fe4S_Fe_S_CS"/>
</dbReference>
<gene>
    <name evidence="5" type="ORF">H8R92_06045</name>
</gene>
<name>A0A8I0DNB9_9CLOT</name>